<keyword evidence="5" id="KW-1185">Reference proteome</keyword>
<dbReference type="GO" id="GO:0005840">
    <property type="term" value="C:ribosome"/>
    <property type="evidence" value="ECO:0007669"/>
    <property type="project" value="UniProtKB-KW"/>
</dbReference>
<protein>
    <submittedName>
        <fullName evidence="4">Uncharacterized protein</fullName>
    </submittedName>
</protein>
<reference evidence="4 5" key="1">
    <citation type="submission" date="2020-10" db="EMBL/GenBank/DDBJ databases">
        <title>The Coptis chinensis genome and diversification of protoberbering-type alkaloids.</title>
        <authorList>
            <person name="Wang B."/>
            <person name="Shu S."/>
            <person name="Song C."/>
            <person name="Liu Y."/>
        </authorList>
    </citation>
    <scope>NUCLEOTIDE SEQUENCE [LARGE SCALE GENOMIC DNA]</scope>
    <source>
        <strain evidence="4">HL-2020</strain>
        <tissue evidence="4">Leaf</tissue>
    </source>
</reference>
<evidence type="ECO:0000256" key="1">
    <source>
        <dbReference type="ARBA" id="ARBA00006471"/>
    </source>
</evidence>
<accession>A0A835HRV9</accession>
<dbReference type="EMBL" id="JADFTS010000006">
    <property type="protein sequence ID" value="KAF9603469.1"/>
    <property type="molecule type" value="Genomic_DNA"/>
</dbReference>
<dbReference type="GO" id="GO:0006412">
    <property type="term" value="P:translation"/>
    <property type="evidence" value="ECO:0007669"/>
    <property type="project" value="InterPro"/>
</dbReference>
<organism evidence="4 5">
    <name type="scientific">Coptis chinensis</name>
    <dbReference type="NCBI Taxonomy" id="261450"/>
    <lineage>
        <taxon>Eukaryota</taxon>
        <taxon>Viridiplantae</taxon>
        <taxon>Streptophyta</taxon>
        <taxon>Embryophyta</taxon>
        <taxon>Tracheophyta</taxon>
        <taxon>Spermatophyta</taxon>
        <taxon>Magnoliopsida</taxon>
        <taxon>Ranunculales</taxon>
        <taxon>Ranunculaceae</taxon>
        <taxon>Coptidoideae</taxon>
        <taxon>Coptis</taxon>
    </lineage>
</organism>
<keyword evidence="3" id="KW-0687">Ribonucleoprotein</keyword>
<dbReference type="InterPro" id="IPR035987">
    <property type="entry name" value="Ribosomal_uS8_sf"/>
</dbReference>
<proteinExistence type="inferred from homology"/>
<keyword evidence="2" id="KW-0689">Ribosomal protein</keyword>
<comment type="caution">
    <text evidence="4">The sequence shown here is derived from an EMBL/GenBank/DDBJ whole genome shotgun (WGS) entry which is preliminary data.</text>
</comment>
<dbReference type="Proteomes" id="UP000631114">
    <property type="component" value="Unassembled WGS sequence"/>
</dbReference>
<evidence type="ECO:0000313" key="5">
    <source>
        <dbReference type="Proteomes" id="UP000631114"/>
    </source>
</evidence>
<comment type="similarity">
    <text evidence="1">Belongs to the universal ribosomal protein uS8 family.</text>
</comment>
<dbReference type="SUPFAM" id="SSF56047">
    <property type="entry name" value="Ribosomal protein S8"/>
    <property type="match status" value="1"/>
</dbReference>
<evidence type="ECO:0000313" key="4">
    <source>
        <dbReference type="EMBL" id="KAF9603469.1"/>
    </source>
</evidence>
<dbReference type="InterPro" id="IPR000630">
    <property type="entry name" value="Ribosomal_uS8"/>
</dbReference>
<evidence type="ECO:0000256" key="3">
    <source>
        <dbReference type="ARBA" id="ARBA00023274"/>
    </source>
</evidence>
<dbReference type="GO" id="GO:1990904">
    <property type="term" value="C:ribonucleoprotein complex"/>
    <property type="evidence" value="ECO:0007669"/>
    <property type="project" value="UniProtKB-KW"/>
</dbReference>
<gene>
    <name evidence="4" type="ORF">IFM89_036272</name>
</gene>
<evidence type="ECO:0000256" key="2">
    <source>
        <dbReference type="ARBA" id="ARBA00022980"/>
    </source>
</evidence>
<dbReference type="GO" id="GO:0003735">
    <property type="term" value="F:structural constituent of ribosome"/>
    <property type="evidence" value="ECO:0007669"/>
    <property type="project" value="InterPro"/>
</dbReference>
<name>A0A835HRV9_9MAGN</name>
<sequence length="102" mass="11217">MGCLDLAVSGRGSAFGEFKYVGDHRSGKIVVELNGRSNKCGVINPHFDVELTSLESMEGVISVFRSRTLRLHTTRSWDFLGLRLEQGKVTSVAMKTNKASPM</sequence>
<dbReference type="AlphaFoldDB" id="A0A835HRV9"/>
<dbReference type="PANTHER" id="PTHR11758">
    <property type="entry name" value="40S RIBOSOMAL PROTEIN S15A"/>
    <property type="match status" value="1"/>
</dbReference>